<dbReference type="AlphaFoldDB" id="A0AAN7KL01"/>
<proteinExistence type="predicted"/>
<protein>
    <submittedName>
        <fullName evidence="1">Uncharacterized protein</fullName>
    </submittedName>
</protein>
<accession>A0AAN7KL01</accession>
<dbReference type="Proteomes" id="UP001345219">
    <property type="component" value="Chromosome 3"/>
</dbReference>
<sequence length="123" mass="13997">MRTAGKRKSSLLLAVFPRLKWKIQFRSSLSSDVVFHTDVNCCLGFSVGFGGRGRRRKHKNKANLEFPSESSTPVTHKIKSKRIPSTFVSGLFYQLLRRMLRLRCLSCFEGPSESLRKGCPSFN</sequence>
<evidence type="ECO:0000313" key="1">
    <source>
        <dbReference type="EMBL" id="KAK4768342.1"/>
    </source>
</evidence>
<gene>
    <name evidence="1" type="ORF">SAY87_003483</name>
</gene>
<reference evidence="1 2" key="1">
    <citation type="journal article" date="2023" name="Hortic Res">
        <title>Pangenome of water caltrop reveals structural variations and asymmetric subgenome divergence after allopolyploidization.</title>
        <authorList>
            <person name="Zhang X."/>
            <person name="Chen Y."/>
            <person name="Wang L."/>
            <person name="Yuan Y."/>
            <person name="Fang M."/>
            <person name="Shi L."/>
            <person name="Lu R."/>
            <person name="Comes H.P."/>
            <person name="Ma Y."/>
            <person name="Chen Y."/>
            <person name="Huang G."/>
            <person name="Zhou Y."/>
            <person name="Zheng Z."/>
            <person name="Qiu Y."/>
        </authorList>
    </citation>
    <scope>NUCLEOTIDE SEQUENCE [LARGE SCALE GENOMIC DNA]</scope>
    <source>
        <tissue evidence="1">Roots</tissue>
    </source>
</reference>
<organism evidence="1 2">
    <name type="scientific">Trapa incisa</name>
    <dbReference type="NCBI Taxonomy" id="236973"/>
    <lineage>
        <taxon>Eukaryota</taxon>
        <taxon>Viridiplantae</taxon>
        <taxon>Streptophyta</taxon>
        <taxon>Embryophyta</taxon>
        <taxon>Tracheophyta</taxon>
        <taxon>Spermatophyta</taxon>
        <taxon>Magnoliopsida</taxon>
        <taxon>eudicotyledons</taxon>
        <taxon>Gunneridae</taxon>
        <taxon>Pentapetalae</taxon>
        <taxon>rosids</taxon>
        <taxon>malvids</taxon>
        <taxon>Myrtales</taxon>
        <taxon>Lythraceae</taxon>
        <taxon>Trapa</taxon>
    </lineage>
</organism>
<comment type="caution">
    <text evidence="1">The sequence shown here is derived from an EMBL/GenBank/DDBJ whole genome shotgun (WGS) entry which is preliminary data.</text>
</comment>
<keyword evidence="2" id="KW-1185">Reference proteome</keyword>
<name>A0AAN7KL01_9MYRT</name>
<dbReference type="EMBL" id="JAXIOK010000006">
    <property type="protein sequence ID" value="KAK4768342.1"/>
    <property type="molecule type" value="Genomic_DNA"/>
</dbReference>
<evidence type="ECO:0000313" key="2">
    <source>
        <dbReference type="Proteomes" id="UP001345219"/>
    </source>
</evidence>